<keyword evidence="10" id="KW-0966">Cell projection</keyword>
<dbReference type="GO" id="GO:0071973">
    <property type="term" value="P:bacterial-type flagellum-dependent cell motility"/>
    <property type="evidence" value="ECO:0007669"/>
    <property type="project" value="InterPro"/>
</dbReference>
<dbReference type="Pfam" id="PF01052">
    <property type="entry name" value="FliMN_C"/>
    <property type="match status" value="1"/>
</dbReference>
<comment type="similarity">
    <text evidence="2">Belongs to the FliN/MopA/SpaO family.</text>
</comment>
<dbReference type="GO" id="GO:0009425">
    <property type="term" value="C:bacterial-type flagellum basal body"/>
    <property type="evidence" value="ECO:0007669"/>
    <property type="project" value="InterPro"/>
</dbReference>
<dbReference type="PANTHER" id="PTHR43484:SF1">
    <property type="entry name" value="FLAGELLAR MOTOR SWITCH PROTEIN FLIN"/>
    <property type="match status" value="1"/>
</dbReference>
<dbReference type="SUPFAM" id="SSF101801">
    <property type="entry name" value="Surface presentation of antigens (SPOA)"/>
    <property type="match status" value="1"/>
</dbReference>
<dbReference type="InterPro" id="IPR001543">
    <property type="entry name" value="FliN-like_C"/>
</dbReference>
<keyword evidence="6" id="KW-0283">Flagellar rotation</keyword>
<dbReference type="RefSeq" id="WP_085792587.1">
    <property type="nucleotide sequence ID" value="NZ_FWFK01000005.1"/>
</dbReference>
<keyword evidence="11" id="KW-1185">Reference proteome</keyword>
<dbReference type="InterPro" id="IPR051469">
    <property type="entry name" value="FliN/MopA/SpaO"/>
</dbReference>
<keyword evidence="7" id="KW-0472">Membrane</keyword>
<name>A0A1X6ZQE5_9RHOB</name>
<evidence type="ECO:0000259" key="9">
    <source>
        <dbReference type="Pfam" id="PF01052"/>
    </source>
</evidence>
<protein>
    <recommendedName>
        <fullName evidence="3">Flagellar motor switch protein FliN</fullName>
    </recommendedName>
</protein>
<evidence type="ECO:0000256" key="5">
    <source>
        <dbReference type="ARBA" id="ARBA00022500"/>
    </source>
</evidence>
<proteinExistence type="inferred from homology"/>
<evidence type="ECO:0000256" key="8">
    <source>
        <dbReference type="SAM" id="MobiDB-lite"/>
    </source>
</evidence>
<dbReference type="AlphaFoldDB" id="A0A1X6ZQE5"/>
<gene>
    <name evidence="10" type="primary">fliN</name>
    <name evidence="10" type="ORF">ROJ8625_02910</name>
</gene>
<reference evidence="10 11" key="1">
    <citation type="submission" date="2017-03" db="EMBL/GenBank/DDBJ databases">
        <authorList>
            <person name="Afonso C.L."/>
            <person name="Miller P.J."/>
            <person name="Scott M.A."/>
            <person name="Spackman E."/>
            <person name="Goraichik I."/>
            <person name="Dimitrov K.M."/>
            <person name="Suarez D.L."/>
            <person name="Swayne D.E."/>
        </authorList>
    </citation>
    <scope>NUCLEOTIDE SEQUENCE [LARGE SCALE GENOMIC DNA]</scope>
    <source>
        <strain evidence="10 11">CECT 8625</strain>
    </source>
</reference>
<dbReference type="Gene3D" id="2.30.330.10">
    <property type="entry name" value="SpoA-like"/>
    <property type="match status" value="1"/>
</dbReference>
<keyword evidence="10" id="KW-0969">Cilium</keyword>
<evidence type="ECO:0000256" key="7">
    <source>
        <dbReference type="ARBA" id="ARBA00023136"/>
    </source>
</evidence>
<dbReference type="EMBL" id="FWFK01000005">
    <property type="protein sequence ID" value="SLN57967.1"/>
    <property type="molecule type" value="Genomic_DNA"/>
</dbReference>
<keyword evidence="5" id="KW-0145">Chemotaxis</keyword>
<dbReference type="InterPro" id="IPR036429">
    <property type="entry name" value="SpoA-like_sf"/>
</dbReference>
<keyword evidence="10" id="KW-0282">Flagellum</keyword>
<keyword evidence="4" id="KW-1003">Cell membrane</keyword>
<evidence type="ECO:0000256" key="6">
    <source>
        <dbReference type="ARBA" id="ARBA00022779"/>
    </source>
</evidence>
<dbReference type="Proteomes" id="UP000193570">
    <property type="component" value="Unassembled WGS sequence"/>
</dbReference>
<dbReference type="PRINTS" id="PR00956">
    <property type="entry name" value="FLGMOTORFLIN"/>
</dbReference>
<dbReference type="GO" id="GO:0003774">
    <property type="term" value="F:cytoskeletal motor activity"/>
    <property type="evidence" value="ECO:0007669"/>
    <property type="project" value="InterPro"/>
</dbReference>
<evidence type="ECO:0000256" key="1">
    <source>
        <dbReference type="ARBA" id="ARBA00004413"/>
    </source>
</evidence>
<organism evidence="10 11">
    <name type="scientific">Roseivivax jejudonensis</name>
    <dbReference type="NCBI Taxonomy" id="1529041"/>
    <lineage>
        <taxon>Bacteria</taxon>
        <taxon>Pseudomonadati</taxon>
        <taxon>Pseudomonadota</taxon>
        <taxon>Alphaproteobacteria</taxon>
        <taxon>Rhodobacterales</taxon>
        <taxon>Roseobacteraceae</taxon>
        <taxon>Roseivivax</taxon>
    </lineage>
</organism>
<evidence type="ECO:0000313" key="11">
    <source>
        <dbReference type="Proteomes" id="UP000193570"/>
    </source>
</evidence>
<accession>A0A1X6ZQE5</accession>
<feature type="domain" description="Flagellar motor switch protein FliN-like C-terminal" evidence="9">
    <location>
        <begin position="22"/>
        <end position="96"/>
    </location>
</feature>
<dbReference type="GO" id="GO:0005886">
    <property type="term" value="C:plasma membrane"/>
    <property type="evidence" value="ECO:0007669"/>
    <property type="project" value="UniProtKB-SubCell"/>
</dbReference>
<feature type="region of interest" description="Disordered" evidence="8">
    <location>
        <begin position="1"/>
        <end position="20"/>
    </location>
</feature>
<comment type="subcellular location">
    <subcellularLocation>
        <location evidence="1">Cell membrane</location>
        <topology evidence="1">Peripheral membrane protein</topology>
        <orientation evidence="1">Cytoplasmic side</orientation>
    </subcellularLocation>
</comment>
<evidence type="ECO:0000256" key="3">
    <source>
        <dbReference type="ARBA" id="ARBA00021897"/>
    </source>
</evidence>
<evidence type="ECO:0000256" key="4">
    <source>
        <dbReference type="ARBA" id="ARBA00022475"/>
    </source>
</evidence>
<sequence>MDDPADPQTAAPPGPQGAEASALAAVPIEVTVSVGRARPLIRDLLRLDEGSVLTLDKQLDDPVELYVGDRLIGTGALEVFEEGGQTRLAVRLTEVADLKAPA</sequence>
<evidence type="ECO:0000313" key="10">
    <source>
        <dbReference type="EMBL" id="SLN57967.1"/>
    </source>
</evidence>
<dbReference type="GO" id="GO:0006935">
    <property type="term" value="P:chemotaxis"/>
    <property type="evidence" value="ECO:0007669"/>
    <property type="project" value="UniProtKB-KW"/>
</dbReference>
<evidence type="ECO:0000256" key="2">
    <source>
        <dbReference type="ARBA" id="ARBA00009226"/>
    </source>
</evidence>
<dbReference type="OrthoDB" id="9790303at2"/>
<dbReference type="InterPro" id="IPR001172">
    <property type="entry name" value="FliN_T3SS_HrcQb"/>
</dbReference>
<dbReference type="PANTHER" id="PTHR43484">
    <property type="match status" value="1"/>
</dbReference>